<keyword evidence="2" id="KW-1185">Reference proteome</keyword>
<dbReference type="Proteomes" id="UP000000784">
    <property type="component" value="Chromosome"/>
</dbReference>
<proteinExistence type="predicted"/>
<dbReference type="AlphaFoldDB" id="A9BW55"/>
<reference evidence="2" key="2">
    <citation type="submission" date="2007-11" db="EMBL/GenBank/DDBJ databases">
        <title>Complete sequence of Delftia acidovorans DSM 14801 / SPH-1.</title>
        <authorList>
            <person name="Copeland A."/>
            <person name="Lucas S."/>
            <person name="Lapidus A."/>
            <person name="Barry K."/>
            <person name="Glavina del Rio T."/>
            <person name="Dalin E."/>
            <person name="Tice H."/>
            <person name="Pitluck S."/>
            <person name="Lowry S."/>
            <person name="Clum A."/>
            <person name="Schmutz J."/>
            <person name="Larimer F."/>
            <person name="Land M."/>
            <person name="Hauser L."/>
            <person name="Kyrpides N."/>
            <person name="Kim E."/>
            <person name="Schleheck D."/>
            <person name="Richardson P."/>
        </authorList>
    </citation>
    <scope>NUCLEOTIDE SEQUENCE [LARGE SCALE GENOMIC DNA]</scope>
    <source>
        <strain evidence="2">DSM 14801 / SPH-1</strain>
    </source>
</reference>
<evidence type="ECO:0000313" key="2">
    <source>
        <dbReference type="Proteomes" id="UP000000784"/>
    </source>
</evidence>
<reference evidence="1 2" key="1">
    <citation type="journal article" date="2004" name="Appl. Environ. Microbiol.">
        <title>Mineralization of individual congeners of linear alkylbenzenesulfonate by defined pairs of heterotrophic bacteria.</title>
        <authorList>
            <person name="Schleheck D."/>
            <person name="Knepper T.P."/>
            <person name="Fischer K."/>
            <person name="Cook A.M."/>
        </authorList>
    </citation>
    <scope>NUCLEOTIDE SEQUENCE [LARGE SCALE GENOMIC DNA]</scope>
    <source>
        <strain evidence="2">DSM 14801 / SPH-1</strain>
    </source>
</reference>
<dbReference type="eggNOG" id="ENOG5033FXG">
    <property type="taxonomic scope" value="Bacteria"/>
</dbReference>
<dbReference type="STRING" id="398578.Daci_3233"/>
<organism evidence="1 2">
    <name type="scientific">Delftia acidovorans (strain DSM 14801 / SPH-1)</name>
    <dbReference type="NCBI Taxonomy" id="398578"/>
    <lineage>
        <taxon>Bacteria</taxon>
        <taxon>Pseudomonadati</taxon>
        <taxon>Pseudomonadota</taxon>
        <taxon>Betaproteobacteria</taxon>
        <taxon>Burkholderiales</taxon>
        <taxon>Comamonadaceae</taxon>
        <taxon>Delftia</taxon>
    </lineage>
</organism>
<sequence>MTENFDADEIRAIRAKLLGFQSRCKQISNEIGERKSLTIDEKERLQELYTSLKADLKAESAALRKCWDDLSRAEECFYEPAIRKAAIALRPATNSNPITSGWFSALYDCEGEFSYVLFNLEKLDI</sequence>
<dbReference type="KEGG" id="dac:Daci_3233"/>
<evidence type="ECO:0000313" key="1">
    <source>
        <dbReference type="EMBL" id="ABX35871.1"/>
    </source>
</evidence>
<gene>
    <name evidence="1" type="ordered locus">Daci_3233</name>
</gene>
<dbReference type="HOGENOM" id="CLU_1935155_0_0_4"/>
<name>A9BW55_DELAS</name>
<protein>
    <submittedName>
        <fullName evidence="1">Uncharacterized protein</fullName>
    </submittedName>
</protein>
<accession>A9BW55</accession>
<dbReference type="EMBL" id="CP000884">
    <property type="protein sequence ID" value="ABX35871.1"/>
    <property type="molecule type" value="Genomic_DNA"/>
</dbReference>